<name>A0ACB9ZFU9_9PEZI</name>
<reference evidence="1 2" key="1">
    <citation type="journal article" date="2022" name="New Phytol.">
        <title>Ecological generalism drives hyperdiversity of secondary metabolite gene clusters in xylarialean endophytes.</title>
        <authorList>
            <person name="Franco M.E.E."/>
            <person name="Wisecaver J.H."/>
            <person name="Arnold A.E."/>
            <person name="Ju Y.M."/>
            <person name="Slot J.C."/>
            <person name="Ahrendt S."/>
            <person name="Moore L.P."/>
            <person name="Eastman K.E."/>
            <person name="Scott K."/>
            <person name="Konkel Z."/>
            <person name="Mondo S.J."/>
            <person name="Kuo A."/>
            <person name="Hayes R.D."/>
            <person name="Haridas S."/>
            <person name="Andreopoulos B."/>
            <person name="Riley R."/>
            <person name="LaButti K."/>
            <person name="Pangilinan J."/>
            <person name="Lipzen A."/>
            <person name="Amirebrahimi M."/>
            <person name="Yan J."/>
            <person name="Adam C."/>
            <person name="Keymanesh K."/>
            <person name="Ng V."/>
            <person name="Louie K."/>
            <person name="Northen T."/>
            <person name="Drula E."/>
            <person name="Henrissat B."/>
            <person name="Hsieh H.M."/>
            <person name="Youens-Clark K."/>
            <person name="Lutzoni F."/>
            <person name="Miadlikowska J."/>
            <person name="Eastwood D.C."/>
            <person name="Hamelin R.C."/>
            <person name="Grigoriev I.V."/>
            <person name="U'Ren J.M."/>
        </authorList>
    </citation>
    <scope>NUCLEOTIDE SEQUENCE [LARGE SCALE GENOMIC DNA]</scope>
    <source>
        <strain evidence="1 2">CBS 119005</strain>
    </source>
</reference>
<gene>
    <name evidence="1" type="ORF">F4820DRAFT_259283</name>
</gene>
<protein>
    <submittedName>
        <fullName evidence="1">Uncharacterized protein</fullName>
    </submittedName>
</protein>
<accession>A0ACB9ZFU9</accession>
<dbReference type="Proteomes" id="UP001497700">
    <property type="component" value="Unassembled WGS sequence"/>
</dbReference>
<dbReference type="EMBL" id="MU393424">
    <property type="protein sequence ID" value="KAI4870531.1"/>
    <property type="molecule type" value="Genomic_DNA"/>
</dbReference>
<keyword evidence="2" id="KW-1185">Reference proteome</keyword>
<organism evidence="1 2">
    <name type="scientific">Hypoxylon rubiginosum</name>
    <dbReference type="NCBI Taxonomy" id="110542"/>
    <lineage>
        <taxon>Eukaryota</taxon>
        <taxon>Fungi</taxon>
        <taxon>Dikarya</taxon>
        <taxon>Ascomycota</taxon>
        <taxon>Pezizomycotina</taxon>
        <taxon>Sordariomycetes</taxon>
        <taxon>Xylariomycetidae</taxon>
        <taxon>Xylariales</taxon>
        <taxon>Hypoxylaceae</taxon>
        <taxon>Hypoxylon</taxon>
    </lineage>
</organism>
<evidence type="ECO:0000313" key="2">
    <source>
        <dbReference type="Proteomes" id="UP001497700"/>
    </source>
</evidence>
<sequence>MAPTTCDTASLYKSWGLQQGPDRTDDGCLPSKWVGNGYDSPGVCPSGYTNACSDTQSHIETTICCPTQQAYSCASSMISDRFGCSLYFSSTTTFYNVIDILFTDDIRHSPTYVNQHSSILAYSVQVRKAVQTDLTQKESHAAQYQPRPSVELHSPPPKSTDIGDDYHSRFHSTAFSRYPPAVSSELTTSSSTTLDFSTTNFLSPSSVSTQTKSQSLSSPLSTQSRSVTPSPPAQVNALAGSTIAGIAGGVIGALLLGVVGTFVFMRRSKLRKSSRSSRPAFEKPVPDDQSHIRASMNVQHELDEQRNPSEMPSWDEQNPHGPNKPMAWEMQGSNKFTVWELPA</sequence>
<comment type="caution">
    <text evidence="1">The sequence shown here is derived from an EMBL/GenBank/DDBJ whole genome shotgun (WGS) entry which is preliminary data.</text>
</comment>
<proteinExistence type="predicted"/>
<evidence type="ECO:0000313" key="1">
    <source>
        <dbReference type="EMBL" id="KAI4870531.1"/>
    </source>
</evidence>